<accession>A0A445M858</accession>
<protein>
    <submittedName>
        <fullName evidence="2">Uncharacterized protein</fullName>
    </submittedName>
</protein>
<evidence type="ECO:0000256" key="1">
    <source>
        <dbReference type="SAM" id="MobiDB-lite"/>
    </source>
</evidence>
<dbReference type="EMBL" id="KV875440">
    <property type="protein sequence ID" value="RZR70431.1"/>
    <property type="molecule type" value="Genomic_DNA"/>
</dbReference>
<reference evidence="2" key="1">
    <citation type="journal article" date="2018" name="Data Brief">
        <title>Genome sequence data from 17 accessions of Ensete ventricosum, a staple food crop for millions in Ethiopia.</title>
        <authorList>
            <person name="Yemataw Z."/>
            <person name="Muzemil S."/>
            <person name="Ambachew D."/>
            <person name="Tripathi L."/>
            <person name="Tesfaye K."/>
            <person name="Chala A."/>
            <person name="Farbos A."/>
            <person name="O'Neill P."/>
            <person name="Moore K."/>
            <person name="Grant M."/>
            <person name="Studholme D.J."/>
        </authorList>
    </citation>
    <scope>NUCLEOTIDE SEQUENCE [LARGE SCALE GENOMIC DNA]</scope>
    <source>
        <tissue evidence="2">Leaf</tissue>
    </source>
</reference>
<sequence>MAEESARLDSTRVRKIVRVGLGGQGKLGQDLQKQPVAAPLVGTSIGAPLGSCTKASVTVPAVFNLRIDRWMQVPGAFLFGDCVGTRDANNVFPLRQMRRTLPPPRESRFNADPTPSS</sequence>
<organism evidence="2">
    <name type="scientific">Ensete ventricosum</name>
    <name type="common">Abyssinian banana</name>
    <name type="synonym">Musa ensete</name>
    <dbReference type="NCBI Taxonomy" id="4639"/>
    <lineage>
        <taxon>Eukaryota</taxon>
        <taxon>Viridiplantae</taxon>
        <taxon>Streptophyta</taxon>
        <taxon>Embryophyta</taxon>
        <taxon>Tracheophyta</taxon>
        <taxon>Spermatophyta</taxon>
        <taxon>Magnoliopsida</taxon>
        <taxon>Liliopsida</taxon>
        <taxon>Zingiberales</taxon>
        <taxon>Musaceae</taxon>
        <taxon>Ensete</taxon>
    </lineage>
</organism>
<feature type="region of interest" description="Disordered" evidence="1">
    <location>
        <begin position="96"/>
        <end position="117"/>
    </location>
</feature>
<dbReference type="Proteomes" id="UP000290560">
    <property type="component" value="Unassembled WGS sequence"/>
</dbReference>
<name>A0A445M858_ENSVE</name>
<gene>
    <name evidence="2" type="ORF">BHM03_00000037</name>
</gene>
<evidence type="ECO:0000313" key="2">
    <source>
        <dbReference type="EMBL" id="RZR70431.1"/>
    </source>
</evidence>
<proteinExistence type="predicted"/>
<dbReference type="AlphaFoldDB" id="A0A445M858"/>